<dbReference type="Pfam" id="PF00579">
    <property type="entry name" value="tRNA-synt_1b"/>
    <property type="match status" value="2"/>
</dbReference>
<evidence type="ECO:0000256" key="6">
    <source>
        <dbReference type="ARBA" id="ARBA00022598"/>
    </source>
</evidence>
<dbReference type="EMBL" id="OZ075134">
    <property type="protein sequence ID" value="CAL4990298.1"/>
    <property type="molecule type" value="Genomic_DNA"/>
</dbReference>
<dbReference type="InterPro" id="IPR050489">
    <property type="entry name" value="Tyr-tRNA_synthase"/>
</dbReference>
<evidence type="ECO:0000256" key="2">
    <source>
        <dbReference type="ARBA" id="ARBA00004514"/>
    </source>
</evidence>
<dbReference type="GO" id="GO:0005829">
    <property type="term" value="C:cytosol"/>
    <property type="evidence" value="ECO:0007669"/>
    <property type="project" value="UniProtKB-SubCell"/>
</dbReference>
<dbReference type="InterPro" id="IPR014729">
    <property type="entry name" value="Rossmann-like_a/b/a_fold"/>
</dbReference>
<evidence type="ECO:0000313" key="16">
    <source>
        <dbReference type="Proteomes" id="UP001497457"/>
    </source>
</evidence>
<dbReference type="PANTHER" id="PTHR46264:SF4">
    <property type="entry name" value="TYROSINE--TRNA LIGASE, CYTOPLASMIC"/>
    <property type="match status" value="1"/>
</dbReference>
<evidence type="ECO:0000256" key="1">
    <source>
        <dbReference type="ARBA" id="ARBA00002025"/>
    </source>
</evidence>
<keyword evidence="16" id="KW-1185">Reference proteome</keyword>
<feature type="region of interest" description="Disordered" evidence="13">
    <location>
        <begin position="715"/>
        <end position="739"/>
    </location>
</feature>
<evidence type="ECO:0000256" key="4">
    <source>
        <dbReference type="ARBA" id="ARBA00013160"/>
    </source>
</evidence>
<comment type="catalytic activity">
    <reaction evidence="12">
        <text>tRNA(Tyr) + L-tyrosine + ATP = L-tyrosyl-tRNA(Tyr) + AMP + diphosphate + H(+)</text>
        <dbReference type="Rhea" id="RHEA:10220"/>
        <dbReference type="Rhea" id="RHEA-COMP:9706"/>
        <dbReference type="Rhea" id="RHEA-COMP:9707"/>
        <dbReference type="ChEBI" id="CHEBI:15378"/>
        <dbReference type="ChEBI" id="CHEBI:30616"/>
        <dbReference type="ChEBI" id="CHEBI:33019"/>
        <dbReference type="ChEBI" id="CHEBI:58315"/>
        <dbReference type="ChEBI" id="CHEBI:78442"/>
        <dbReference type="ChEBI" id="CHEBI:78536"/>
        <dbReference type="ChEBI" id="CHEBI:456215"/>
        <dbReference type="EC" id="6.1.1.1"/>
    </reaction>
</comment>
<accession>A0ABC9AYZ3</accession>
<sequence>MTTTPEERLAALRGFAGECDGGDDDELLRLLRDKPRPVCLAVLEPSSAAATTVAECLGAALRARAAARAGCRVRIVVADLAAFLNKKMGTGEWGPIRDAGRRNAEFLEAAVKALGGDGEEVEVEVLLASDEVRRRAGEYWGPLVMDVAGKFSVDGVLMGRERNKLTAGQFLSTVMQCADVFFFEADICHVAMDQREVNLLARDYCEASGRHNKPIILSYDMLAGLKEGQKVSNGDPSSAIFMEDDESEVNKKINKAFCPPGIVEANPCLEYIKHIVLPWSGNFAVMRTEANGGNKTYNEIEELFEDYHSGALHPADAKASLKKAINEILKSIRDNLVHFKSSGADVLLNGVKSTPSTDDDLPSRMPAMTPEKRFEILHSIAQKNECKEENELKQLLQEKPSPICYDGFEPSGRMHIAQGVGKAINIDKMLEAGCKVKIWIADWFAMLNNKMGGNLNQIRTVGLYMIEIWKALGMNLKGVEFLWASEEIENRSDEYWSLVMDIAQEKTFNRIIKCCTIMGRKDTDVLTAAQILYPLMQCADIFFLEVDICQMGLDQKRVNMLARDYCKASRSPIILSHHMLPGIKEGQEKMSKSDPSSAIFMEDSESQVNEKIGQAFCPHKVTERNPCLEYIEYIVLPKSGRFDVLRNETDSSNRTYSTIEELKEDYRCGILHPDDVKLALAKAINEILQPVRDHFETHPDAKALLDTVKAYRGTSGSQMQSGAVPEHSINKEHEGSACL</sequence>
<comment type="subcellular location">
    <subcellularLocation>
        <location evidence="2">Cytoplasm</location>
        <location evidence="2">Cytosol</location>
    </subcellularLocation>
</comment>
<dbReference type="FunFam" id="3.40.50.620:FF:000085">
    <property type="entry name" value="Tyrosine--tRNA ligase 1 cytoplasmic"/>
    <property type="match status" value="1"/>
</dbReference>
<evidence type="ECO:0000256" key="13">
    <source>
        <dbReference type="SAM" id="MobiDB-lite"/>
    </source>
</evidence>
<feature type="compositionally biased region" description="Basic and acidic residues" evidence="13">
    <location>
        <begin position="728"/>
        <end position="739"/>
    </location>
</feature>
<name>A0ABC9AYZ3_9POAL</name>
<comment type="function">
    <text evidence="1">Catalyzes the attachment of tyrosine to tRNA(Tyr) in a two-step reaction: tyrosine is first activated by ATP to form Tyr-AMP and then transferred to the acceptor end of tRNA(Tyr).</text>
</comment>
<evidence type="ECO:0000256" key="8">
    <source>
        <dbReference type="ARBA" id="ARBA00022840"/>
    </source>
</evidence>
<keyword evidence="5" id="KW-0963">Cytoplasm</keyword>
<keyword evidence="7" id="KW-0547">Nucleotide-binding</keyword>
<dbReference type="SUPFAM" id="SSF52374">
    <property type="entry name" value="Nucleotidylyl transferase"/>
    <property type="match status" value="2"/>
</dbReference>
<gene>
    <name evidence="14" type="ORF">URODEC1_LOCUS55097</name>
    <name evidence="15" type="ORF">URODEC1_LOCUS60193</name>
</gene>
<evidence type="ECO:0000256" key="3">
    <source>
        <dbReference type="ARBA" id="ARBA00005594"/>
    </source>
</evidence>
<evidence type="ECO:0000313" key="15">
    <source>
        <dbReference type="EMBL" id="CAL4990298.1"/>
    </source>
</evidence>
<evidence type="ECO:0000256" key="11">
    <source>
        <dbReference type="ARBA" id="ARBA00033323"/>
    </source>
</evidence>
<dbReference type="Proteomes" id="UP001497457">
    <property type="component" value="Chromosome 21rd"/>
</dbReference>
<evidence type="ECO:0000256" key="12">
    <source>
        <dbReference type="ARBA" id="ARBA00048248"/>
    </source>
</evidence>
<keyword evidence="8" id="KW-0067">ATP-binding</keyword>
<dbReference type="InterPro" id="IPR002305">
    <property type="entry name" value="aa-tRNA-synth_Ic"/>
</dbReference>
<dbReference type="GO" id="GO:0006412">
    <property type="term" value="P:translation"/>
    <property type="evidence" value="ECO:0007669"/>
    <property type="project" value="UniProtKB-KW"/>
</dbReference>
<evidence type="ECO:0000256" key="9">
    <source>
        <dbReference type="ARBA" id="ARBA00022917"/>
    </source>
</evidence>
<evidence type="ECO:0000256" key="5">
    <source>
        <dbReference type="ARBA" id="ARBA00022490"/>
    </source>
</evidence>
<organism evidence="15 16">
    <name type="scientific">Urochloa decumbens</name>
    <dbReference type="NCBI Taxonomy" id="240449"/>
    <lineage>
        <taxon>Eukaryota</taxon>
        <taxon>Viridiplantae</taxon>
        <taxon>Streptophyta</taxon>
        <taxon>Embryophyta</taxon>
        <taxon>Tracheophyta</taxon>
        <taxon>Spermatophyta</taxon>
        <taxon>Magnoliopsida</taxon>
        <taxon>Liliopsida</taxon>
        <taxon>Poales</taxon>
        <taxon>Poaceae</taxon>
        <taxon>PACMAD clade</taxon>
        <taxon>Panicoideae</taxon>
        <taxon>Panicodae</taxon>
        <taxon>Paniceae</taxon>
        <taxon>Melinidinae</taxon>
        <taxon>Urochloa</taxon>
    </lineage>
</organism>
<keyword evidence="10" id="KW-0030">Aminoacyl-tRNA synthetase</keyword>
<keyword evidence="6" id="KW-0436">Ligase</keyword>
<dbReference type="Proteomes" id="UP001497457">
    <property type="component" value="Chromosome 24b"/>
</dbReference>
<dbReference type="GO" id="GO:0005524">
    <property type="term" value="F:ATP binding"/>
    <property type="evidence" value="ECO:0007669"/>
    <property type="project" value="UniProtKB-KW"/>
</dbReference>
<dbReference type="FunFam" id="3.40.50.620:FF:000103">
    <property type="entry name" value="tyrosine--tRNA ligase 1, cytoplasmic"/>
    <property type="match status" value="2"/>
</dbReference>
<dbReference type="GO" id="GO:0004831">
    <property type="term" value="F:tyrosine-tRNA ligase activity"/>
    <property type="evidence" value="ECO:0007669"/>
    <property type="project" value="UniProtKB-EC"/>
</dbReference>
<reference evidence="16" key="1">
    <citation type="submission" date="2024-06" db="EMBL/GenBank/DDBJ databases">
        <authorList>
            <person name="Ryan C."/>
        </authorList>
    </citation>
    <scope>NUCLEOTIDE SEQUENCE [LARGE SCALE GENOMIC DNA]</scope>
</reference>
<dbReference type="Gene3D" id="3.40.50.620">
    <property type="entry name" value="HUPs"/>
    <property type="match status" value="4"/>
</dbReference>
<reference evidence="15 16" key="2">
    <citation type="submission" date="2024-10" db="EMBL/GenBank/DDBJ databases">
        <authorList>
            <person name="Ryan C."/>
        </authorList>
    </citation>
    <scope>NUCLEOTIDE SEQUENCE [LARGE SCALE GENOMIC DNA]</scope>
</reference>
<dbReference type="PANTHER" id="PTHR46264">
    <property type="entry name" value="TYROSINE-TRNA LIGASE"/>
    <property type="match status" value="1"/>
</dbReference>
<proteinExistence type="inferred from homology"/>
<evidence type="ECO:0000256" key="10">
    <source>
        <dbReference type="ARBA" id="ARBA00023146"/>
    </source>
</evidence>
<dbReference type="NCBIfam" id="NF006330">
    <property type="entry name" value="PRK08560.1"/>
    <property type="match status" value="1"/>
</dbReference>
<protein>
    <recommendedName>
        <fullName evidence="4">tyrosine--tRNA ligase</fullName>
        <ecNumber evidence="4">6.1.1.1</ecNumber>
    </recommendedName>
    <alternativeName>
        <fullName evidence="11">Tyrosyl-tRNA synthetase</fullName>
    </alternativeName>
</protein>
<evidence type="ECO:0000256" key="7">
    <source>
        <dbReference type="ARBA" id="ARBA00022741"/>
    </source>
</evidence>
<evidence type="ECO:0000313" key="14">
    <source>
        <dbReference type="EMBL" id="CAL4979072.1"/>
    </source>
</evidence>
<dbReference type="AlphaFoldDB" id="A0ABC9AYZ3"/>
<dbReference type="EC" id="6.1.1.1" evidence="4"/>
<comment type="similarity">
    <text evidence="3">Belongs to the class-I aminoacyl-tRNA synthetase family.</text>
</comment>
<keyword evidence="9" id="KW-0648">Protein biosynthesis</keyword>
<dbReference type="EMBL" id="OZ075131">
    <property type="protein sequence ID" value="CAL4979072.1"/>
    <property type="molecule type" value="Genomic_DNA"/>
</dbReference>